<dbReference type="Gene3D" id="1.20.58.340">
    <property type="entry name" value="Magnesium transport protein CorA, transmembrane region"/>
    <property type="match status" value="1"/>
</dbReference>
<comment type="subcellular location">
    <subcellularLocation>
        <location evidence="3">Endoplasmic reticulum</location>
    </subcellularLocation>
    <subcellularLocation>
        <location evidence="1">Membrane</location>
        <topology evidence="1">Multi-pass membrane protein</topology>
    </subcellularLocation>
    <subcellularLocation>
        <location evidence="2">Mitochondrion</location>
    </subcellularLocation>
</comment>
<dbReference type="SUPFAM" id="SSF53474">
    <property type="entry name" value="alpha/beta-Hydrolases"/>
    <property type="match status" value="1"/>
</dbReference>
<dbReference type="InterPro" id="IPR052374">
    <property type="entry name" value="SERAC1"/>
</dbReference>
<keyword evidence="7 12" id="KW-1133">Transmembrane helix</keyword>
<feature type="region of interest" description="Disordered" evidence="11">
    <location>
        <begin position="483"/>
        <end position="519"/>
    </location>
</feature>
<dbReference type="GO" id="GO:0016020">
    <property type="term" value="C:membrane"/>
    <property type="evidence" value="ECO:0007669"/>
    <property type="project" value="UniProtKB-SubCell"/>
</dbReference>
<dbReference type="AlphaFoldDB" id="A0A9P7QPY2"/>
<feature type="transmembrane region" description="Helical" evidence="12">
    <location>
        <begin position="1126"/>
        <end position="1150"/>
    </location>
</feature>
<accession>A0A9P7QPY2</accession>
<comment type="caution">
    <text evidence="14">The sequence shown here is derived from an EMBL/GenBank/DDBJ whole genome shotgun (WGS) entry which is preliminary data.</text>
</comment>
<evidence type="ECO:0000256" key="5">
    <source>
        <dbReference type="ARBA" id="ARBA00022692"/>
    </source>
</evidence>
<dbReference type="InterPro" id="IPR007751">
    <property type="entry name" value="DUF676_lipase-like"/>
</dbReference>
<feature type="compositionally biased region" description="Polar residues" evidence="11">
    <location>
        <begin position="486"/>
        <end position="501"/>
    </location>
</feature>
<organism evidence="14 15">
    <name type="scientific">Colletotrichum scovillei</name>
    <dbReference type="NCBI Taxonomy" id="1209932"/>
    <lineage>
        <taxon>Eukaryota</taxon>
        <taxon>Fungi</taxon>
        <taxon>Dikarya</taxon>
        <taxon>Ascomycota</taxon>
        <taxon>Pezizomycotina</taxon>
        <taxon>Sordariomycetes</taxon>
        <taxon>Hypocreomycetidae</taxon>
        <taxon>Glomerellales</taxon>
        <taxon>Glomerellaceae</taxon>
        <taxon>Colletotrichum</taxon>
        <taxon>Colletotrichum acutatum species complex</taxon>
    </lineage>
</organism>
<evidence type="ECO:0000256" key="8">
    <source>
        <dbReference type="ARBA" id="ARBA00023128"/>
    </source>
</evidence>
<dbReference type="GO" id="GO:0046873">
    <property type="term" value="F:metal ion transmembrane transporter activity"/>
    <property type="evidence" value="ECO:0007669"/>
    <property type="project" value="InterPro"/>
</dbReference>
<name>A0A9P7QPY2_9PEZI</name>
<dbReference type="GO" id="GO:0005783">
    <property type="term" value="C:endoplasmic reticulum"/>
    <property type="evidence" value="ECO:0007669"/>
    <property type="project" value="UniProtKB-SubCell"/>
</dbReference>
<evidence type="ECO:0000256" key="11">
    <source>
        <dbReference type="SAM" id="MobiDB-lite"/>
    </source>
</evidence>
<keyword evidence="9 12" id="KW-0472">Membrane</keyword>
<dbReference type="Proteomes" id="UP000699042">
    <property type="component" value="Unassembled WGS sequence"/>
</dbReference>
<dbReference type="PANTHER" id="PTHR48182:SF2">
    <property type="entry name" value="PROTEIN SERAC1"/>
    <property type="match status" value="1"/>
</dbReference>
<feature type="compositionally biased region" description="Basic and acidic residues" evidence="11">
    <location>
        <begin position="1"/>
        <end position="12"/>
    </location>
</feature>
<evidence type="ECO:0000256" key="9">
    <source>
        <dbReference type="ARBA" id="ARBA00023136"/>
    </source>
</evidence>
<keyword evidence="5 12" id="KW-0812">Transmembrane</keyword>
<keyword evidence="8" id="KW-0496">Mitochondrion</keyword>
<evidence type="ECO:0000256" key="2">
    <source>
        <dbReference type="ARBA" id="ARBA00004173"/>
    </source>
</evidence>
<dbReference type="PANTHER" id="PTHR48182">
    <property type="entry name" value="PROTEIN SERAC1"/>
    <property type="match status" value="1"/>
</dbReference>
<dbReference type="Pfam" id="PF01544">
    <property type="entry name" value="CorA"/>
    <property type="match status" value="1"/>
</dbReference>
<gene>
    <name evidence="14" type="ORF">JMJ77_009849</name>
</gene>
<evidence type="ECO:0000256" key="10">
    <source>
        <dbReference type="SAM" id="Coils"/>
    </source>
</evidence>
<evidence type="ECO:0000256" key="4">
    <source>
        <dbReference type="ARBA" id="ARBA00007920"/>
    </source>
</evidence>
<keyword evidence="15" id="KW-1185">Reference proteome</keyword>
<reference evidence="14" key="1">
    <citation type="submission" date="2021-05" db="EMBL/GenBank/DDBJ databases">
        <title>Comparative genomics of three Colletotrichum scovillei strains and genetic complementation revealed genes involved fungal growth and virulence on chili pepper.</title>
        <authorList>
            <person name="Hsieh D.-K."/>
            <person name="Chuang S.-C."/>
            <person name="Chen C.-Y."/>
            <person name="Chao Y.-T."/>
            <person name="Lu M.-Y.J."/>
            <person name="Lee M.-H."/>
            <person name="Shih M.-C."/>
        </authorList>
    </citation>
    <scope>NUCLEOTIDE SEQUENCE</scope>
    <source>
        <strain evidence="14">Coll-153</strain>
    </source>
</reference>
<evidence type="ECO:0000313" key="15">
    <source>
        <dbReference type="Proteomes" id="UP000699042"/>
    </source>
</evidence>
<evidence type="ECO:0000256" key="7">
    <source>
        <dbReference type="ARBA" id="ARBA00022989"/>
    </source>
</evidence>
<feature type="transmembrane region" description="Helical" evidence="12">
    <location>
        <begin position="1162"/>
        <end position="1185"/>
    </location>
</feature>
<evidence type="ECO:0000256" key="12">
    <source>
        <dbReference type="SAM" id="Phobius"/>
    </source>
</evidence>
<feature type="region of interest" description="Disordered" evidence="11">
    <location>
        <begin position="987"/>
        <end position="1016"/>
    </location>
</feature>
<dbReference type="SUPFAM" id="SSF144083">
    <property type="entry name" value="Magnesium transport protein CorA, transmembrane region"/>
    <property type="match status" value="1"/>
</dbReference>
<dbReference type="GO" id="GO:0005739">
    <property type="term" value="C:mitochondrion"/>
    <property type="evidence" value="ECO:0007669"/>
    <property type="project" value="UniProtKB-SubCell"/>
</dbReference>
<protein>
    <submittedName>
        <fullName evidence="14">Ankyrin repeat protein</fullName>
    </submittedName>
</protein>
<sequence>MSEYKDWTRETENAVLDEVAAAQNDSPERTDPPQTLPPGQPSEDTQVDRTESPPRPSTSSHWEPRPGFAHIDGDVNGRGYNETLVDIVCVPCPGADPVETWARDPLPEGYFGRAADVPPTALKELAGASILSPTINRHLPKATHLWVRQGIRKEVSEARVLLYRHRELVEGVTLEELANDLIEQVWNTRYGNQRSRPLFFIAHSVGGLVVKLALLKATKSEHFKPFMYNCHGVTFFATPHKGSSYLSMNNLEDSIRHLLRLQRPLPRSISNDLRLGHKPLLKMDEEFSTIASELRIWSFYETIDSQLSGSGSTSRGLAKEVRFGAPIASIKSSLLGVRQERVFSLDSEHANCASFGEGNTETMNTYLHELSVAVQKATELSSQYIHTPLNLKRHVKVEIIGFYEDPDADMESAIRLYFTKLHLQEFLDKGPERCLEERLRRSTLRPRSDPNPPHPSQTDSQHSSHGLGIMAGFQELGQKIWRAGSDTGSRPKSSDSESQGSPGIVVTRPSMAGESNSTPVDALRRMQSLKVPALSPPGFNRPSSRGSNADSTRSDPTELELSPKTPDPEPFASIGVEKSYSEPLYRRQDRYSRASALEDLTAGFSRPDPTGRKFMWIHTPFTNPSWVKDVFGVLANPNDPSFVKLFNHDNWASKHVIGRHSQSQASFVKPACNIIPVNSGELSNGMSLVQRKLIMSKVPSPHPSPNLSGRVSPAGPSSAYLYMYLPFLHFDTYIDIVRRRNFIKQRMQHGRSRPVPRDIAQLDSAELRMIWEYIGYDPPLNYRRTLDQFAYPSLRDTWARDDDQMLYKLTKDRASTGVDLEQLGLQRRQTTGSTWSPINKLTPSSTGLLEDEVDTDDENQDLDEVIKDGKVLMVDELWLWAIDTKTLTTFFNRRDSKPKEGPLFQQADLRNSVYNELNGDLTGRCENALDLAAFIVLHAITVLLDRASHPDLEIFRIFEEAISMLTERMTSSLKHFRMQTFKDVGFESDSDSNRPESIKKRHKRELEEAERENRENTSALMELRDLEDELKSLERLFETQDGVVRNMKAIFEGEDLRNITKNGQMYLEEALAKLDEYKSQTLEMLKRVDTTRNDYEKLLEMVQRKAQVDEVRWSRLQTELASSQNLSVMIFTTFTVIFLPLSFFTSLFGMNTVEWDAQLPTIGFIGAVSLPLSVFIIAAALIAAFSSRVQGFVRTGYKGGKKVVVLVASSIKKIVPRKKREKRRINKVEREERRTRRKDGGYDFWENVRRERASEYRIPEVNRNKTKA</sequence>
<proteinExistence type="inferred from homology"/>
<evidence type="ECO:0000256" key="3">
    <source>
        <dbReference type="ARBA" id="ARBA00004240"/>
    </source>
</evidence>
<feature type="region of interest" description="Disordered" evidence="11">
    <location>
        <begin position="531"/>
        <end position="577"/>
    </location>
</feature>
<keyword evidence="6" id="KW-0256">Endoplasmic reticulum</keyword>
<dbReference type="Gene3D" id="3.40.50.1820">
    <property type="entry name" value="alpha/beta hydrolase"/>
    <property type="match status" value="1"/>
</dbReference>
<dbReference type="InterPro" id="IPR045863">
    <property type="entry name" value="CorA_TM1_TM2"/>
</dbReference>
<evidence type="ECO:0000313" key="14">
    <source>
        <dbReference type="EMBL" id="KAG7040388.1"/>
    </source>
</evidence>
<evidence type="ECO:0000256" key="1">
    <source>
        <dbReference type="ARBA" id="ARBA00004141"/>
    </source>
</evidence>
<feature type="region of interest" description="Disordered" evidence="11">
    <location>
        <begin position="1"/>
        <end position="74"/>
    </location>
</feature>
<feature type="region of interest" description="Disordered" evidence="11">
    <location>
        <begin position="441"/>
        <end position="465"/>
    </location>
</feature>
<evidence type="ECO:0000256" key="6">
    <source>
        <dbReference type="ARBA" id="ARBA00022824"/>
    </source>
</evidence>
<feature type="compositionally biased region" description="Polar residues" evidence="11">
    <location>
        <begin position="541"/>
        <end position="551"/>
    </location>
</feature>
<dbReference type="InterPro" id="IPR002523">
    <property type="entry name" value="MgTranspt_CorA/ZnTranspt_ZntB"/>
</dbReference>
<dbReference type="InterPro" id="IPR029058">
    <property type="entry name" value="AB_hydrolase_fold"/>
</dbReference>
<evidence type="ECO:0000259" key="13">
    <source>
        <dbReference type="Pfam" id="PF05057"/>
    </source>
</evidence>
<keyword evidence="10" id="KW-0175">Coiled coil</keyword>
<feature type="domain" description="DUF676" evidence="13">
    <location>
        <begin position="176"/>
        <end position="248"/>
    </location>
</feature>
<feature type="coiled-coil region" evidence="10">
    <location>
        <begin position="1067"/>
        <end position="1105"/>
    </location>
</feature>
<comment type="similarity">
    <text evidence="4">Belongs to the putative lipase ROG1 family.</text>
</comment>
<dbReference type="Pfam" id="PF05057">
    <property type="entry name" value="DUF676"/>
    <property type="match status" value="1"/>
</dbReference>
<dbReference type="EMBL" id="JAESDN010000025">
    <property type="protein sequence ID" value="KAG7040388.1"/>
    <property type="molecule type" value="Genomic_DNA"/>
</dbReference>